<dbReference type="Proteomes" id="UP000653565">
    <property type="component" value="Unassembled WGS sequence"/>
</dbReference>
<comment type="caution">
    <text evidence="1">The sequence shown here is derived from an EMBL/GenBank/DDBJ whole genome shotgun (WGS) entry which is preliminary data.</text>
</comment>
<proteinExistence type="predicted"/>
<dbReference type="SUPFAM" id="SSF56112">
    <property type="entry name" value="Protein kinase-like (PK-like)"/>
    <property type="match status" value="1"/>
</dbReference>
<sequence length="750" mass="82801">MPDGKKPAIFRYAKFNVEALCRLASALRQGIACTCDMNQHPATGSFNWAIFVSFEDGIQWVLRSPHNLSKANSSELSSKLLASEAATLRYLRLKSDIPVPEVYGYSSTYDNDIGIPYILMSKAPGRPLSDTWKLAASNHPELAEHKKVKVLRQLGAITQKLLHVRLDRIGSLFEEGGAFEVEECLSRGHVLHQRYTLEDVPRGPFSSETQFYDSLVNAFTQHAEVLPLSHHCFTAPIPSRRDHESDAHHRKACDLWNAFVAVGAKCDSSENRVDYVIAGDALRDMIETLDLRGPCLGGFPLWHPDLSVNNIYVDEDHNITCIIDWAFSSSVPDAILLAPPGLPQFGDELSEDFIASFRDGFKSALLSTVGRKADDYSSLRALQLLQQSMTSWCLSRFLSFGSIDDYGLFATLWNRAYGPEKDLATWFIQQRSSPRYKQLYSEAQQEDLSPQEIREMEQSHLRGNVMRSTIARKLTLSSQWKSQYLTSPIGQPQLYYASHPSALVPPAVDSLPPVTGAHNPLGGGGIMQSALFPADAPAEPAVYTPTQYLSSSSSGAYIGAWCPDPCSNDVLPAYGKHRMLDHSLLKDFSPGVSARPHSQDGMNHAPPNPPLPTVQDGHPRVRTLYVPEIDLLDAGTASPGYSLYGCKALKQSVREGSSSSNRCPTQQAALCGVTEASYCHDVAAGPRFNRVMRRRNVLVYNLASIGADSAFRPLSSVSEGRSNLIRRNIAANEIEQLRDFNILFVANGLE</sequence>
<dbReference type="OrthoDB" id="5327538at2759"/>
<dbReference type="EMBL" id="JAAAPX010000240">
    <property type="protein sequence ID" value="KAF4226508.1"/>
    <property type="molecule type" value="Genomic_DNA"/>
</dbReference>
<keyword evidence="2" id="KW-1185">Reference proteome</keyword>
<reference evidence="1" key="2">
    <citation type="submission" date="2020-04" db="EMBL/GenBank/DDBJ databases">
        <authorList>
            <person name="Santos R.A.C."/>
            <person name="Steenwyk J.L."/>
            <person name="Rivero-Menendez O."/>
            <person name="Mead M.E."/>
            <person name="Silva L.P."/>
            <person name="Bastos R.W."/>
            <person name="Alastruey-Izquierdo A."/>
            <person name="Goldman G.H."/>
            <person name="Rokas A."/>
        </authorList>
    </citation>
    <scope>NUCLEOTIDE SEQUENCE</scope>
    <source>
        <strain evidence="1">CNM-CM6805</strain>
    </source>
</reference>
<protein>
    <recommendedName>
        <fullName evidence="3">Aminoglycoside phosphotransferase domain-containing protein</fullName>
    </recommendedName>
</protein>
<evidence type="ECO:0008006" key="3">
    <source>
        <dbReference type="Google" id="ProtNLM"/>
    </source>
</evidence>
<evidence type="ECO:0000313" key="2">
    <source>
        <dbReference type="Proteomes" id="UP000653565"/>
    </source>
</evidence>
<dbReference type="PANTHER" id="PTHR21310">
    <property type="entry name" value="AMINOGLYCOSIDE PHOSPHOTRANSFERASE-RELATED-RELATED"/>
    <property type="match status" value="1"/>
</dbReference>
<dbReference type="InterPro" id="IPR051678">
    <property type="entry name" value="AGP_Transferase"/>
</dbReference>
<accession>A0A8H4EB58</accession>
<dbReference type="InterPro" id="IPR011009">
    <property type="entry name" value="Kinase-like_dom_sf"/>
</dbReference>
<dbReference type="AlphaFoldDB" id="A0A8H4EB58"/>
<name>A0A8H4EB58_9EURO</name>
<dbReference type="PANTHER" id="PTHR21310:SF15">
    <property type="entry name" value="AMINOGLYCOSIDE PHOSPHOTRANSFERASE DOMAIN-CONTAINING PROTEIN"/>
    <property type="match status" value="1"/>
</dbReference>
<gene>
    <name evidence="1" type="ORF">CNMCM6805_004528</name>
</gene>
<evidence type="ECO:0000313" key="1">
    <source>
        <dbReference type="EMBL" id="KAF4226508.1"/>
    </source>
</evidence>
<reference evidence="1" key="1">
    <citation type="journal article" date="2020" name="bioRxiv">
        <title>Genomic and phenotypic heterogeneity of clinical isolates of the human pathogens Aspergillus fumigatus, Aspergillus lentulus and Aspergillus fumigatiaffinis.</title>
        <authorList>
            <person name="dos Santos R.A.C."/>
            <person name="Steenwyk J.L."/>
            <person name="Rivero-Menendez O."/>
            <person name="Mead M.E."/>
            <person name="Silva L.P."/>
            <person name="Bastos R.W."/>
            <person name="Alastruey-Izquierdo A."/>
            <person name="Goldman G.H."/>
            <person name="Rokas A."/>
        </authorList>
    </citation>
    <scope>NUCLEOTIDE SEQUENCE</scope>
    <source>
        <strain evidence="1">CNM-CM6805</strain>
    </source>
</reference>
<organism evidence="1 2">
    <name type="scientific">Aspergillus fumigatiaffinis</name>
    <dbReference type="NCBI Taxonomy" id="340414"/>
    <lineage>
        <taxon>Eukaryota</taxon>
        <taxon>Fungi</taxon>
        <taxon>Dikarya</taxon>
        <taxon>Ascomycota</taxon>
        <taxon>Pezizomycotina</taxon>
        <taxon>Eurotiomycetes</taxon>
        <taxon>Eurotiomycetidae</taxon>
        <taxon>Eurotiales</taxon>
        <taxon>Aspergillaceae</taxon>
        <taxon>Aspergillus</taxon>
        <taxon>Aspergillus subgen. Fumigati</taxon>
    </lineage>
</organism>